<organism evidence="4 5">
    <name type="scientific">Babjeviella inositovora NRRL Y-12698</name>
    <dbReference type="NCBI Taxonomy" id="984486"/>
    <lineage>
        <taxon>Eukaryota</taxon>
        <taxon>Fungi</taxon>
        <taxon>Dikarya</taxon>
        <taxon>Ascomycota</taxon>
        <taxon>Saccharomycotina</taxon>
        <taxon>Pichiomycetes</taxon>
        <taxon>Serinales incertae sedis</taxon>
        <taxon>Babjeviella</taxon>
    </lineage>
</organism>
<dbReference type="SUPFAM" id="SSF56112">
    <property type="entry name" value="Protein kinase-like (PK-like)"/>
    <property type="match status" value="1"/>
</dbReference>
<dbReference type="InterPro" id="IPR011009">
    <property type="entry name" value="Kinase-like_dom_sf"/>
</dbReference>
<dbReference type="Proteomes" id="UP000094336">
    <property type="component" value="Unassembled WGS sequence"/>
</dbReference>
<evidence type="ECO:0000313" key="4">
    <source>
        <dbReference type="EMBL" id="ODQ81771.1"/>
    </source>
</evidence>
<evidence type="ECO:0000256" key="2">
    <source>
        <dbReference type="ARBA" id="ARBA00038211"/>
    </source>
</evidence>
<sequence length="477" mass="53566">MSSVYCLISSGDLHLLPASATEHAQLTARDALPFYAPAALGDPSQRAALEPPLSSASESTINHILDEYSARSVYLPLALVALTADAESAQSQQQIRDMIVEVFPEWDASQISVARLTGGITNMLLQCTYQQGTPAEKTVLVRTYGKGTDVIIDRDREFISHLVLNSLGLAPPVHARFANGLVYGFLPGRSLSPEELAYPSIYPYIAQTLGHWHRKIHGKHIEQGIRKLKEYNHMQAMAGSLQRHALTNAAPKKPLCLSLWQLIEQWIEIIPQIPQVVESFEENRDLAQDQAHGIDVQRILQQELAWLLDKVGSESFSRTVLSHCDLLSGNVIMLPEGTVSATEEASISTIDQNPVRFIDYEYMLPSPRGFDIANHFAEWQGFDCDKSKIPQPSPQNPVMRKWAEAYLSTSPNVTPANLERKVDRLIEEIHGFYGMPGFYWGIWAAIQSEISIIDFDYAGYSKLRLNEYWEWKRGYQD</sequence>
<dbReference type="EC" id="2.7.1.82" evidence="3"/>
<protein>
    <recommendedName>
        <fullName evidence="3">ethanolamine kinase</fullName>
        <ecNumber evidence="3">2.7.1.82</ecNumber>
    </recommendedName>
</protein>
<dbReference type="RefSeq" id="XP_018987099.1">
    <property type="nucleotide sequence ID" value="XM_019128007.1"/>
</dbReference>
<reference evidence="5" key="1">
    <citation type="submission" date="2016-05" db="EMBL/GenBank/DDBJ databases">
        <title>Comparative genomics of biotechnologically important yeasts.</title>
        <authorList>
            <consortium name="DOE Joint Genome Institute"/>
            <person name="Riley R."/>
            <person name="Haridas S."/>
            <person name="Wolfe K.H."/>
            <person name="Lopes M.R."/>
            <person name="Hittinger C.T."/>
            <person name="Goker M."/>
            <person name="Salamov A."/>
            <person name="Wisecaver J."/>
            <person name="Long T.M."/>
            <person name="Aerts A.L."/>
            <person name="Barry K."/>
            <person name="Choi C."/>
            <person name="Clum A."/>
            <person name="Coughlan A.Y."/>
            <person name="Deshpande S."/>
            <person name="Douglass A.P."/>
            <person name="Hanson S.J."/>
            <person name="Klenk H.-P."/>
            <person name="Labutti K."/>
            <person name="Lapidus A."/>
            <person name="Lindquist E."/>
            <person name="Lipzen A."/>
            <person name="Meier-Kolthoff J.P."/>
            <person name="Ohm R.A."/>
            <person name="Otillar R.P."/>
            <person name="Pangilinan J."/>
            <person name="Peng Y."/>
            <person name="Rokas A."/>
            <person name="Rosa C.A."/>
            <person name="Scheuner C."/>
            <person name="Sibirny A.A."/>
            <person name="Slot J.C."/>
            <person name="Stielow J.B."/>
            <person name="Sun H."/>
            <person name="Kurtzman C.P."/>
            <person name="Blackwell M."/>
            <person name="Grigoriev I.V."/>
            <person name="Jeffries T.W."/>
        </authorList>
    </citation>
    <scope>NUCLEOTIDE SEQUENCE [LARGE SCALE GENOMIC DNA]</scope>
    <source>
        <strain evidence="5">NRRL Y-12698</strain>
    </source>
</reference>
<proteinExistence type="inferred from homology"/>
<dbReference type="AlphaFoldDB" id="A0A1E3QVT6"/>
<dbReference type="GeneID" id="30145860"/>
<accession>A0A1E3QVT6</accession>
<name>A0A1E3QVT6_9ASCO</name>
<dbReference type="GO" id="GO:0005737">
    <property type="term" value="C:cytoplasm"/>
    <property type="evidence" value="ECO:0007669"/>
    <property type="project" value="TreeGrafter"/>
</dbReference>
<evidence type="ECO:0000313" key="5">
    <source>
        <dbReference type="Proteomes" id="UP000094336"/>
    </source>
</evidence>
<evidence type="ECO:0000256" key="1">
    <source>
        <dbReference type="ARBA" id="ARBA00037883"/>
    </source>
</evidence>
<dbReference type="EMBL" id="KV454427">
    <property type="protein sequence ID" value="ODQ81771.1"/>
    <property type="molecule type" value="Genomic_DNA"/>
</dbReference>
<gene>
    <name evidence="4" type="ORF">BABINDRAFT_160011</name>
</gene>
<dbReference type="OrthoDB" id="10267235at2759"/>
<keyword evidence="5" id="KW-1185">Reference proteome</keyword>
<dbReference type="GO" id="GO:0006646">
    <property type="term" value="P:phosphatidylethanolamine biosynthetic process"/>
    <property type="evidence" value="ECO:0007669"/>
    <property type="project" value="TreeGrafter"/>
</dbReference>
<comment type="pathway">
    <text evidence="1">Phospholipid metabolism; phosphatidylethanolamine biosynthesis; phosphatidylethanolamine from ethanolamine: step 1/3.</text>
</comment>
<dbReference type="Gene3D" id="3.90.1200.10">
    <property type="match status" value="1"/>
</dbReference>
<dbReference type="PANTHER" id="PTHR22603">
    <property type="entry name" value="CHOLINE/ETHANOALAMINE KINASE"/>
    <property type="match status" value="1"/>
</dbReference>
<evidence type="ECO:0000256" key="3">
    <source>
        <dbReference type="ARBA" id="ARBA00038874"/>
    </source>
</evidence>
<dbReference type="PANTHER" id="PTHR22603:SF66">
    <property type="entry name" value="ETHANOLAMINE KINASE"/>
    <property type="match status" value="1"/>
</dbReference>
<comment type="similarity">
    <text evidence="2">Belongs to the choline/ethanolamine kinase family.</text>
</comment>
<dbReference type="GO" id="GO:0004305">
    <property type="term" value="F:ethanolamine kinase activity"/>
    <property type="evidence" value="ECO:0007669"/>
    <property type="project" value="UniProtKB-EC"/>
</dbReference>
<dbReference type="CDD" id="cd05157">
    <property type="entry name" value="ETNK_euk"/>
    <property type="match status" value="1"/>
</dbReference>
<dbReference type="STRING" id="984486.A0A1E3QVT6"/>
<dbReference type="Pfam" id="PF01633">
    <property type="entry name" value="Choline_kinase"/>
    <property type="match status" value="1"/>
</dbReference>